<keyword evidence="5 14" id="KW-0808">Transferase</keyword>
<comment type="pathway">
    <text evidence="1 14">Cofactor biosynthesis; FAD biosynthesis; FAD from FMN: step 1/1.</text>
</comment>
<dbReference type="InterPro" id="IPR023468">
    <property type="entry name" value="Riboflavin_kinase"/>
</dbReference>
<evidence type="ECO:0000256" key="12">
    <source>
        <dbReference type="ARBA" id="ARBA00047880"/>
    </source>
</evidence>
<evidence type="ECO:0000313" key="17">
    <source>
        <dbReference type="Proteomes" id="UP000614490"/>
    </source>
</evidence>
<dbReference type="RefSeq" id="WP_197318333.1">
    <property type="nucleotide sequence ID" value="NZ_JADZSC010000004.1"/>
</dbReference>
<organism evidence="16 17">
    <name type="scientific">Halobacillus yeomjeoni</name>
    <dbReference type="NCBI Taxonomy" id="311194"/>
    <lineage>
        <taxon>Bacteria</taxon>
        <taxon>Bacillati</taxon>
        <taxon>Bacillota</taxon>
        <taxon>Bacilli</taxon>
        <taxon>Bacillales</taxon>
        <taxon>Bacillaceae</taxon>
        <taxon>Halobacillus</taxon>
    </lineage>
</organism>
<sequence length="298" mass="33326">MQVIDVSKTIPAVEKGTVLVIGVMDSVHIGDQYVLEKAQELSSDDEEIAVYGISSASTPMVTIENDRNFLLKSYGVKRYYQVPAQEHAQAAPDHFIRNHYEALNITHIVVSETVQNAAYSVETLRKWSQKMDVPMTVISDLKVHGDSVTETRILPLIEQGRMEAAKSLLGRPFTLNGEVVKGQQLGRELGFPTLNLGGIDSYVKVKPAVYIGLIKVEGEPDTFYYALISAGYRPTVNGDSYKVEAYLLDFNGDLYGKQVSVQFLRRLRDEENFDGLDALVDQMKKDEEMTRDILGLEK</sequence>
<dbReference type="PANTHER" id="PTHR22749:SF6">
    <property type="entry name" value="RIBOFLAVIN KINASE"/>
    <property type="match status" value="1"/>
</dbReference>
<dbReference type="GO" id="GO:0009398">
    <property type="term" value="P:FMN biosynthetic process"/>
    <property type="evidence" value="ECO:0007669"/>
    <property type="project" value="UniProtKB-UniRule"/>
</dbReference>
<dbReference type="PANTHER" id="PTHR22749">
    <property type="entry name" value="RIBOFLAVIN KINASE/FMN ADENYLYLTRANSFERASE"/>
    <property type="match status" value="1"/>
</dbReference>
<dbReference type="InterPro" id="IPR023465">
    <property type="entry name" value="Riboflavin_kinase_dom_sf"/>
</dbReference>
<evidence type="ECO:0000256" key="5">
    <source>
        <dbReference type="ARBA" id="ARBA00022679"/>
    </source>
</evidence>
<proteinExistence type="inferred from homology"/>
<comment type="catalytic activity">
    <reaction evidence="12 14">
        <text>riboflavin + ATP = FMN + ADP + H(+)</text>
        <dbReference type="Rhea" id="RHEA:14357"/>
        <dbReference type="ChEBI" id="CHEBI:15378"/>
        <dbReference type="ChEBI" id="CHEBI:30616"/>
        <dbReference type="ChEBI" id="CHEBI:57986"/>
        <dbReference type="ChEBI" id="CHEBI:58210"/>
        <dbReference type="ChEBI" id="CHEBI:456216"/>
        <dbReference type="EC" id="2.7.1.26"/>
    </reaction>
</comment>
<evidence type="ECO:0000256" key="7">
    <source>
        <dbReference type="ARBA" id="ARBA00022741"/>
    </source>
</evidence>
<dbReference type="GO" id="GO:0006747">
    <property type="term" value="P:FAD biosynthetic process"/>
    <property type="evidence" value="ECO:0007669"/>
    <property type="project" value="UniProtKB-UniRule"/>
</dbReference>
<dbReference type="Proteomes" id="UP000614490">
    <property type="component" value="Unassembled WGS sequence"/>
</dbReference>
<evidence type="ECO:0000313" key="16">
    <source>
        <dbReference type="EMBL" id="MBH0231701.1"/>
    </source>
</evidence>
<evidence type="ECO:0000256" key="6">
    <source>
        <dbReference type="ARBA" id="ARBA00022695"/>
    </source>
</evidence>
<dbReference type="SUPFAM" id="SSF52374">
    <property type="entry name" value="Nucleotidylyl transferase"/>
    <property type="match status" value="1"/>
</dbReference>
<dbReference type="EC" id="2.7.1.26" evidence="14"/>
<evidence type="ECO:0000256" key="9">
    <source>
        <dbReference type="ARBA" id="ARBA00022827"/>
    </source>
</evidence>
<evidence type="ECO:0000256" key="11">
    <source>
        <dbReference type="ARBA" id="ARBA00023268"/>
    </source>
</evidence>
<evidence type="ECO:0000259" key="15">
    <source>
        <dbReference type="SMART" id="SM00904"/>
    </source>
</evidence>
<dbReference type="GO" id="GO:0003919">
    <property type="term" value="F:FMN adenylyltransferase activity"/>
    <property type="evidence" value="ECO:0007669"/>
    <property type="project" value="UniProtKB-UniRule"/>
</dbReference>
<dbReference type="InterPro" id="IPR002606">
    <property type="entry name" value="Riboflavin_kinase_bac"/>
</dbReference>
<dbReference type="GO" id="GO:0005524">
    <property type="term" value="F:ATP binding"/>
    <property type="evidence" value="ECO:0007669"/>
    <property type="project" value="UniProtKB-UniRule"/>
</dbReference>
<dbReference type="SMART" id="SM00904">
    <property type="entry name" value="Flavokinase"/>
    <property type="match status" value="1"/>
</dbReference>
<reference evidence="16 17" key="1">
    <citation type="journal article" date="2005" name="Int. J. Syst. Evol. Microbiol.">
        <title>Halobacillus yeomjeoni sp. nov., isolated from a marine solar saltern in Korea.</title>
        <authorList>
            <person name="Yoon J.H."/>
            <person name="Kang S.J."/>
            <person name="Lee C.H."/>
            <person name="Oh H.W."/>
            <person name="Oh T.K."/>
        </authorList>
    </citation>
    <scope>NUCLEOTIDE SEQUENCE [LARGE SCALE GENOMIC DNA]</scope>
    <source>
        <strain evidence="16 17">KCTC 3957</strain>
    </source>
</reference>
<comment type="pathway">
    <text evidence="2 14">Cofactor biosynthesis; FMN biosynthesis; FMN from riboflavin (ATP route): step 1/1.</text>
</comment>
<dbReference type="InterPro" id="IPR015865">
    <property type="entry name" value="Riboflavin_kinase_bac/euk"/>
</dbReference>
<keyword evidence="6 14" id="KW-0548">Nucleotidyltransferase</keyword>
<evidence type="ECO:0000256" key="13">
    <source>
        <dbReference type="ARBA" id="ARBA00049494"/>
    </source>
</evidence>
<dbReference type="InterPro" id="IPR015864">
    <property type="entry name" value="FAD_synthase"/>
</dbReference>
<dbReference type="Pfam" id="PF06574">
    <property type="entry name" value="FAD_syn"/>
    <property type="match status" value="1"/>
</dbReference>
<comment type="caution">
    <text evidence="16">The sequence shown here is derived from an EMBL/GenBank/DDBJ whole genome shotgun (WGS) entry which is preliminary data.</text>
</comment>
<protein>
    <recommendedName>
        <fullName evidence="14">Riboflavin biosynthesis protein</fullName>
    </recommendedName>
    <domain>
        <recommendedName>
            <fullName evidence="14">Riboflavin kinase</fullName>
            <ecNumber evidence="14">2.7.1.26</ecNumber>
        </recommendedName>
        <alternativeName>
            <fullName evidence="14">Flavokinase</fullName>
        </alternativeName>
    </domain>
    <domain>
        <recommendedName>
            <fullName evidence="14">FMN adenylyltransferase</fullName>
            <ecNumber evidence="14">2.7.7.2</ecNumber>
        </recommendedName>
        <alternativeName>
            <fullName evidence="14">FAD pyrophosphorylase</fullName>
        </alternativeName>
        <alternativeName>
            <fullName evidence="14">FAD synthase</fullName>
        </alternativeName>
    </domain>
</protein>
<keyword evidence="8 14" id="KW-0418">Kinase</keyword>
<comment type="catalytic activity">
    <reaction evidence="13 14">
        <text>FMN + ATP + H(+) = FAD + diphosphate</text>
        <dbReference type="Rhea" id="RHEA:17237"/>
        <dbReference type="ChEBI" id="CHEBI:15378"/>
        <dbReference type="ChEBI" id="CHEBI:30616"/>
        <dbReference type="ChEBI" id="CHEBI:33019"/>
        <dbReference type="ChEBI" id="CHEBI:57692"/>
        <dbReference type="ChEBI" id="CHEBI:58210"/>
        <dbReference type="EC" id="2.7.7.2"/>
    </reaction>
</comment>
<dbReference type="Pfam" id="PF01687">
    <property type="entry name" value="Flavokinase"/>
    <property type="match status" value="1"/>
</dbReference>
<dbReference type="InterPro" id="IPR014729">
    <property type="entry name" value="Rossmann-like_a/b/a_fold"/>
</dbReference>
<comment type="similarity">
    <text evidence="14">Belongs to the ribF family.</text>
</comment>
<evidence type="ECO:0000256" key="1">
    <source>
        <dbReference type="ARBA" id="ARBA00004726"/>
    </source>
</evidence>
<dbReference type="Gene3D" id="2.40.30.30">
    <property type="entry name" value="Riboflavin kinase-like"/>
    <property type="match status" value="1"/>
</dbReference>
<dbReference type="EMBL" id="JADZSC010000004">
    <property type="protein sequence ID" value="MBH0231701.1"/>
    <property type="molecule type" value="Genomic_DNA"/>
</dbReference>
<accession>A0A931HYW8</accession>
<keyword evidence="4 14" id="KW-0288">FMN</keyword>
<dbReference type="PIRSF" id="PIRSF004491">
    <property type="entry name" value="FAD_Synth"/>
    <property type="match status" value="1"/>
</dbReference>
<keyword evidence="9 14" id="KW-0274">FAD</keyword>
<dbReference type="EC" id="2.7.7.2" evidence="14"/>
<name>A0A931HYW8_9BACI</name>
<keyword evidence="17" id="KW-1185">Reference proteome</keyword>
<keyword evidence="11" id="KW-0511">Multifunctional enzyme</keyword>
<dbReference type="Gene3D" id="3.40.50.620">
    <property type="entry name" value="HUPs"/>
    <property type="match status" value="1"/>
</dbReference>
<keyword evidence="10 14" id="KW-0067">ATP-binding</keyword>
<evidence type="ECO:0000256" key="14">
    <source>
        <dbReference type="PIRNR" id="PIRNR004491"/>
    </source>
</evidence>
<keyword evidence="7 14" id="KW-0547">Nucleotide-binding</keyword>
<dbReference type="GO" id="GO:0008531">
    <property type="term" value="F:riboflavin kinase activity"/>
    <property type="evidence" value="ECO:0007669"/>
    <property type="project" value="UniProtKB-UniRule"/>
</dbReference>
<evidence type="ECO:0000256" key="8">
    <source>
        <dbReference type="ARBA" id="ARBA00022777"/>
    </source>
</evidence>
<keyword evidence="3 14" id="KW-0285">Flavoprotein</keyword>
<dbReference type="GO" id="GO:0009231">
    <property type="term" value="P:riboflavin biosynthetic process"/>
    <property type="evidence" value="ECO:0007669"/>
    <property type="project" value="InterPro"/>
</dbReference>
<evidence type="ECO:0000256" key="4">
    <source>
        <dbReference type="ARBA" id="ARBA00022643"/>
    </source>
</evidence>
<feature type="domain" description="Riboflavin kinase" evidence="15">
    <location>
        <begin position="168"/>
        <end position="295"/>
    </location>
</feature>
<dbReference type="AlphaFoldDB" id="A0A931HYW8"/>
<evidence type="ECO:0000256" key="10">
    <source>
        <dbReference type="ARBA" id="ARBA00022840"/>
    </source>
</evidence>
<evidence type="ECO:0000256" key="2">
    <source>
        <dbReference type="ARBA" id="ARBA00005201"/>
    </source>
</evidence>
<dbReference type="SUPFAM" id="SSF82114">
    <property type="entry name" value="Riboflavin kinase-like"/>
    <property type="match status" value="1"/>
</dbReference>
<gene>
    <name evidence="16" type="ORF">H0267_15930</name>
</gene>
<evidence type="ECO:0000256" key="3">
    <source>
        <dbReference type="ARBA" id="ARBA00022630"/>
    </source>
</evidence>